<accession>A0A3S5AKD8</accession>
<gene>
    <name evidence="1" type="ORF">PXEA_LOCUS12182</name>
</gene>
<dbReference type="AlphaFoldDB" id="A0A3S5AKD8"/>
<dbReference type="Proteomes" id="UP000784294">
    <property type="component" value="Unassembled WGS sequence"/>
</dbReference>
<dbReference type="EMBL" id="CAAALY010038421">
    <property type="protein sequence ID" value="VEL18742.1"/>
    <property type="molecule type" value="Genomic_DNA"/>
</dbReference>
<reference evidence="1" key="1">
    <citation type="submission" date="2018-11" db="EMBL/GenBank/DDBJ databases">
        <authorList>
            <consortium name="Pathogen Informatics"/>
        </authorList>
    </citation>
    <scope>NUCLEOTIDE SEQUENCE</scope>
</reference>
<evidence type="ECO:0000313" key="2">
    <source>
        <dbReference type="Proteomes" id="UP000784294"/>
    </source>
</evidence>
<organism evidence="1 2">
    <name type="scientific">Protopolystoma xenopodis</name>
    <dbReference type="NCBI Taxonomy" id="117903"/>
    <lineage>
        <taxon>Eukaryota</taxon>
        <taxon>Metazoa</taxon>
        <taxon>Spiralia</taxon>
        <taxon>Lophotrochozoa</taxon>
        <taxon>Platyhelminthes</taxon>
        <taxon>Monogenea</taxon>
        <taxon>Polyopisthocotylea</taxon>
        <taxon>Polystomatidea</taxon>
        <taxon>Polystomatidae</taxon>
        <taxon>Protopolystoma</taxon>
    </lineage>
</organism>
<proteinExistence type="predicted"/>
<protein>
    <submittedName>
        <fullName evidence="1">Uncharacterized protein</fullName>
    </submittedName>
</protein>
<sequence length="151" mass="16741">MTTTRQISFYPPPQVVITSRQAVHVETVSASPTRQVCVVNSRLGHGNWCRREVNVVPEGRPGVGVMDGLVGAPMRQELDSATSLELEGQGRDGLPLGADRMWPRWGAVMREDGKRESFGCGPRVRYFCGEAEKCWDEQSPSLKLHEPNAYS</sequence>
<name>A0A3S5AKD8_9PLAT</name>
<comment type="caution">
    <text evidence="1">The sequence shown here is derived from an EMBL/GenBank/DDBJ whole genome shotgun (WGS) entry which is preliminary data.</text>
</comment>
<evidence type="ECO:0000313" key="1">
    <source>
        <dbReference type="EMBL" id="VEL18742.1"/>
    </source>
</evidence>
<keyword evidence="2" id="KW-1185">Reference proteome</keyword>